<evidence type="ECO:0000313" key="1">
    <source>
        <dbReference type="EMBL" id="AXG74011.1"/>
    </source>
</evidence>
<dbReference type="AlphaFoldDB" id="A0A345HBQ1"/>
<dbReference type="Proteomes" id="UP000253951">
    <property type="component" value="Chromosome"/>
</dbReference>
<gene>
    <name evidence="1" type="ORF">DVK85_07040</name>
</gene>
<proteinExistence type="predicted"/>
<accession>A0A345HBQ1</accession>
<sequence length="162" mass="19058">MKCFVLAILLVFISIDCHSQEGNIISESNQKYVKALGFILESEEYQSFHVNNKNYVVSEEILFFEELGMWFDMSLSISLINQPSVFETDEELLSLNKRKRGKVNIFFSQEKDDTFFAEIFYTIKSRVYKYSERPSFGSSYIYVFSNEKGEVKLLQVEQIHYN</sequence>
<organism evidence="1 2">
    <name type="scientific">Flavobacterium arcticum</name>
    <dbReference type="NCBI Taxonomy" id="1784713"/>
    <lineage>
        <taxon>Bacteria</taxon>
        <taxon>Pseudomonadati</taxon>
        <taxon>Bacteroidota</taxon>
        <taxon>Flavobacteriia</taxon>
        <taxon>Flavobacteriales</taxon>
        <taxon>Flavobacteriaceae</taxon>
        <taxon>Flavobacterium</taxon>
    </lineage>
</organism>
<keyword evidence="2" id="KW-1185">Reference proteome</keyword>
<name>A0A345HBQ1_9FLAO</name>
<dbReference type="EMBL" id="CP031188">
    <property type="protein sequence ID" value="AXG74011.1"/>
    <property type="molecule type" value="Genomic_DNA"/>
</dbReference>
<dbReference type="KEGG" id="fat:DVK85_07040"/>
<evidence type="ECO:0000313" key="2">
    <source>
        <dbReference type="Proteomes" id="UP000253951"/>
    </source>
</evidence>
<reference evidence="1 2" key="1">
    <citation type="submission" date="2018-07" db="EMBL/GenBank/DDBJ databases">
        <title>Complete genome sequence of Flavobacterium arcticum type strain SM1502T.</title>
        <authorList>
            <person name="Li Y."/>
            <person name="Li D.-D."/>
        </authorList>
    </citation>
    <scope>NUCLEOTIDE SEQUENCE [LARGE SCALE GENOMIC DNA]</scope>
    <source>
        <strain evidence="1 2">SM1502</strain>
    </source>
</reference>
<protein>
    <submittedName>
        <fullName evidence="1">Uncharacterized protein</fullName>
    </submittedName>
</protein>